<accession>A0A5J4V1Z7</accession>
<comment type="caution">
    <text evidence="1">The sequence shown here is derived from an EMBL/GenBank/DDBJ whole genome shotgun (WGS) entry which is preliminary data.</text>
</comment>
<reference evidence="1 2" key="1">
    <citation type="submission" date="2019-03" db="EMBL/GenBank/DDBJ databases">
        <title>Single cell metagenomics reveals metabolic interactions within the superorganism composed of flagellate Streblomastix strix and complex community of Bacteroidetes bacteria on its surface.</title>
        <authorList>
            <person name="Treitli S.C."/>
            <person name="Kolisko M."/>
            <person name="Husnik F."/>
            <person name="Keeling P."/>
            <person name="Hampl V."/>
        </authorList>
    </citation>
    <scope>NUCLEOTIDE SEQUENCE [LARGE SCALE GENOMIC DNA]</scope>
    <source>
        <strain evidence="1">ST1C</strain>
    </source>
</reference>
<name>A0A5J4V1Z7_9EUKA</name>
<dbReference type="Proteomes" id="UP000324800">
    <property type="component" value="Unassembled WGS sequence"/>
</dbReference>
<dbReference type="EMBL" id="SNRW01010482">
    <property type="protein sequence ID" value="KAA6376493.1"/>
    <property type="molecule type" value="Genomic_DNA"/>
</dbReference>
<gene>
    <name evidence="1" type="ORF">EZS28_027980</name>
</gene>
<evidence type="ECO:0000313" key="1">
    <source>
        <dbReference type="EMBL" id="KAA6376493.1"/>
    </source>
</evidence>
<feature type="non-terminal residue" evidence="1">
    <location>
        <position position="1"/>
    </location>
</feature>
<feature type="non-terminal residue" evidence="1">
    <location>
        <position position="1319"/>
    </location>
</feature>
<evidence type="ECO:0000313" key="2">
    <source>
        <dbReference type="Proteomes" id="UP000324800"/>
    </source>
</evidence>
<proteinExistence type="predicted"/>
<organism evidence="1 2">
    <name type="scientific">Streblomastix strix</name>
    <dbReference type="NCBI Taxonomy" id="222440"/>
    <lineage>
        <taxon>Eukaryota</taxon>
        <taxon>Metamonada</taxon>
        <taxon>Preaxostyla</taxon>
        <taxon>Oxymonadida</taxon>
        <taxon>Streblomastigidae</taxon>
        <taxon>Streblomastix</taxon>
    </lineage>
</organism>
<protein>
    <submittedName>
        <fullName evidence="1">Uncharacterized protein</fullName>
    </submittedName>
</protein>
<sequence length="1319" mass="146733">DSIDPNIDLSMFVKDIKGNNTYANTKDLERATNEIWCGREFFPCSTLNQAIMHVSNPGICAYVKEEALINRTIYLSTHSLQFIGLQTGTTAKPRIYYNDVDFYIPENNKGFLIICDATLTITNLAFEISSRSPILNGLIYKDNIGDVWITSCDFYVADESLQAEQLIQGAAIQVNNSVANINDCKFLNIKSGPGGAVYLNVANINGISSITDSHFVNCETQGIAGGAITVDYNRNTDFDRGGLQLKRTEIFNCRGLNGNNQQNAAVYFTGLISSGGNNPLFIDECYFKENGISSTQDIGAHDLYFELSVGSNIINNNIIRDSYSNSYRRKIGGISGSSPGYPDYDYLIPGIEEDYYVDVPVNQESTSDGYGTIINPYRNVNIAVNNLPVRGIIDIKIRIITDRSFKHKSVDINNKKAVIIGRRVESGSVQIYMDYPEETQAMFILDQGYLELNNLILAGVNTANPIIRSISSGTLVINDCEIKGSGSSIFDVSAIITTSGTTTINNCKFNSFEVSKSLFSIGQSRITITNSNFDSIIGNINGLIISEDNLNSNAFITLKDLSFTNLQSTTPNKNGRGSVIFLNIQSVNTPFQFNDLQFSNCQIDSRDSYIYIKTDNLKTRFPNADKFPFTNNPNSGFEFSGEDLEITQGIQIPLYYLWNQYIFDNIHVTTNADAGNDNPQCGSELNPCKTIQYGYNQFDPSNRDHAYLIHQYVDLDEKFVINRNIEFSSYKPLGRATIHISGSAQFDASVIISDDLKVSFNEINILIQRDLVDTTSLVYASGQQTQVMVYKVTISSNEDQSRNGPTQISAPLFYMNGIRSFVFNQSVIQNISRIGGSELAIKIHNVLSATIENSVFQDLTTDGNGAALYITYEDYTSSEALINSTDNIYLNIDGQQGGSSIYYKGTKNYLLINLCQFEKNTAPQGLAQNLYYDGISSVNVNESNIINSFSSDSLPKIGGTNGPYDQTLLNDNTRQVFINNSIPSTVDILKGPYKTVLDFVDFTPTIFEHVDRTATIVSTGADYLVDSRINIGNKLLSFQGRLGIDVMSTAIRIQGSSSSNVTFDILNGYAIFSRIAFTYDASTYAYTLFQLRGSGKIELREQSIITSTLQVGSGQIRSIALFDVIKPDQLVQGLDEDPIPTGTLYLRDIFINKLRLGNVNLIQLAQGATTEITGVQFDDIRSNKGSQPIGRTIYAQIDSETSFILANCTFTNTYGADYRADHAVIYLDIVGKSNKYTFESVQFDNVDWFNQETIEKKNPKTWYIYIKGDLVNCIKKENYNRVDLTNPIPEFYQGYQLLDFPDPVNLDMFITDYSNSIVY</sequence>